<gene>
    <name evidence="3" type="ORF">DFR28_101666</name>
</gene>
<accession>A0A395JNP6</accession>
<dbReference type="PANTHER" id="PTHR37312:SF1">
    <property type="entry name" value="MEMBRANE-BOUND ACYLTRANSFERASE YKRP-RELATED"/>
    <property type="match status" value="1"/>
</dbReference>
<feature type="transmembrane region" description="Helical" evidence="1">
    <location>
        <begin position="204"/>
        <end position="224"/>
    </location>
</feature>
<feature type="transmembrane region" description="Helical" evidence="1">
    <location>
        <begin position="274"/>
        <end position="296"/>
    </location>
</feature>
<dbReference type="RefSeq" id="WP_113952865.1">
    <property type="nucleotide sequence ID" value="NZ_QNRT01000001.1"/>
</dbReference>
<feature type="transmembrane region" description="Helical" evidence="1">
    <location>
        <begin position="81"/>
        <end position="100"/>
    </location>
</feature>
<feature type="transmembrane region" description="Helical" evidence="1">
    <location>
        <begin position="20"/>
        <end position="36"/>
    </location>
</feature>
<feature type="transmembrane region" description="Helical" evidence="1">
    <location>
        <begin position="145"/>
        <end position="162"/>
    </location>
</feature>
<keyword evidence="3" id="KW-0808">Transferase</keyword>
<dbReference type="PANTHER" id="PTHR37312">
    <property type="entry name" value="MEMBRANE-BOUND ACYLTRANSFERASE YKRP-RELATED"/>
    <property type="match status" value="1"/>
</dbReference>
<reference evidence="3 4" key="1">
    <citation type="submission" date="2018-06" db="EMBL/GenBank/DDBJ databases">
        <title>Genomic Encyclopedia of Type Strains, Phase IV (KMG-IV): sequencing the most valuable type-strain genomes for metagenomic binning, comparative biology and taxonomic classification.</title>
        <authorList>
            <person name="Goeker M."/>
        </authorList>
    </citation>
    <scope>NUCLEOTIDE SEQUENCE [LARGE SCALE GENOMIC DNA]</scope>
    <source>
        <strain evidence="3 4">DSM 24032</strain>
    </source>
</reference>
<feature type="transmembrane region" description="Helical" evidence="1">
    <location>
        <begin position="42"/>
        <end position="60"/>
    </location>
</feature>
<keyword evidence="1" id="KW-0812">Transmembrane</keyword>
<dbReference type="EMBL" id="QNRT01000001">
    <property type="protein sequence ID" value="RBP53280.1"/>
    <property type="molecule type" value="Genomic_DNA"/>
</dbReference>
<dbReference type="InterPro" id="IPR002656">
    <property type="entry name" value="Acyl_transf_3_dom"/>
</dbReference>
<dbReference type="InParanoid" id="A0A395JNP6"/>
<dbReference type="Pfam" id="PF01757">
    <property type="entry name" value="Acyl_transf_3"/>
    <property type="match status" value="1"/>
</dbReference>
<comment type="caution">
    <text evidence="3">The sequence shown here is derived from an EMBL/GenBank/DDBJ whole genome shotgun (WGS) entry which is preliminary data.</text>
</comment>
<protein>
    <submittedName>
        <fullName evidence="3">Acyltransferase-like protein</fullName>
    </submittedName>
</protein>
<feature type="transmembrane region" description="Helical" evidence="1">
    <location>
        <begin position="120"/>
        <end position="138"/>
    </location>
</feature>
<feature type="domain" description="Acyltransferase 3" evidence="2">
    <location>
        <begin position="12"/>
        <end position="324"/>
    </location>
</feature>
<dbReference type="GO" id="GO:0016747">
    <property type="term" value="F:acyltransferase activity, transferring groups other than amino-acyl groups"/>
    <property type="evidence" value="ECO:0007669"/>
    <property type="project" value="InterPro"/>
</dbReference>
<keyword evidence="1" id="KW-0472">Membrane</keyword>
<organism evidence="3 4">
    <name type="scientific">Arenicella xantha</name>
    <dbReference type="NCBI Taxonomy" id="644221"/>
    <lineage>
        <taxon>Bacteria</taxon>
        <taxon>Pseudomonadati</taxon>
        <taxon>Pseudomonadota</taxon>
        <taxon>Gammaproteobacteria</taxon>
        <taxon>Arenicellales</taxon>
        <taxon>Arenicellaceae</taxon>
        <taxon>Arenicella</taxon>
    </lineage>
</organism>
<keyword evidence="4" id="KW-1185">Reference proteome</keyword>
<keyword evidence="3" id="KW-0012">Acyltransferase</keyword>
<keyword evidence="1" id="KW-1133">Transmembrane helix</keyword>
<feature type="transmembrane region" description="Helical" evidence="1">
    <location>
        <begin position="308"/>
        <end position="328"/>
    </location>
</feature>
<feature type="transmembrane region" description="Helical" evidence="1">
    <location>
        <begin position="168"/>
        <end position="192"/>
    </location>
</feature>
<dbReference type="InterPro" id="IPR052734">
    <property type="entry name" value="Nod_factor_acetyltransferase"/>
</dbReference>
<evidence type="ECO:0000313" key="4">
    <source>
        <dbReference type="Proteomes" id="UP000253083"/>
    </source>
</evidence>
<dbReference type="AlphaFoldDB" id="A0A395JNP6"/>
<dbReference type="OrthoDB" id="6623990at2"/>
<name>A0A395JNP6_9GAMM</name>
<proteinExistence type="predicted"/>
<dbReference type="Proteomes" id="UP000253083">
    <property type="component" value="Unassembled WGS sequence"/>
</dbReference>
<feature type="transmembrane region" description="Helical" evidence="1">
    <location>
        <begin position="236"/>
        <end position="253"/>
    </location>
</feature>
<sequence length="342" mass="38889">MTTRQPITARNPRIDLLRGWLIFLVVVGHIVLGSVHDNFIRYAIYSFHMPLFIGLTGYLVNPDKLKSSSLFAVGWRYWWRVGLPFMLAFLFFTGVLLLHASREGRLDNTLVISYLVTPYYHLWFVPTLVLWVLGFWLSLKLRIPIIVLLLVMLALSAIWSVFPAHQLPAYLAVLLSKKVVYFFSFFLFGAWLRTPSGHRLLRAVMTVKVIPMAVVLMTASIYLVQIGVDKSSLKGLAWLLMNCTLVAIGVQWAKSTQSKKPAKRAADNPSLISNIMIVMGRISLPIYLWHVVPMFLLKGWDIHETQPLIYYAVSIASVAAIIALLIWLENKFVVTNKLVYGN</sequence>
<evidence type="ECO:0000313" key="3">
    <source>
        <dbReference type="EMBL" id="RBP53280.1"/>
    </source>
</evidence>
<evidence type="ECO:0000259" key="2">
    <source>
        <dbReference type="Pfam" id="PF01757"/>
    </source>
</evidence>
<evidence type="ECO:0000256" key="1">
    <source>
        <dbReference type="SAM" id="Phobius"/>
    </source>
</evidence>